<keyword evidence="4 5" id="KW-0472">Membrane</keyword>
<feature type="transmembrane region" description="Helical" evidence="5">
    <location>
        <begin position="78"/>
        <end position="99"/>
    </location>
</feature>
<evidence type="ECO:0000313" key="7">
    <source>
        <dbReference type="Proteomes" id="UP001158986"/>
    </source>
</evidence>
<evidence type="ECO:0000256" key="3">
    <source>
        <dbReference type="ARBA" id="ARBA00022989"/>
    </source>
</evidence>
<evidence type="ECO:0000256" key="5">
    <source>
        <dbReference type="SAM" id="Phobius"/>
    </source>
</evidence>
<dbReference type="Pfam" id="PF07264">
    <property type="entry name" value="EI24"/>
    <property type="match status" value="1"/>
</dbReference>
<dbReference type="InterPro" id="IPR059112">
    <property type="entry name" value="CysZ/EI24"/>
</dbReference>
<proteinExistence type="predicted"/>
<gene>
    <name evidence="6" type="ORF">PBS001_LOCUS8235</name>
</gene>
<dbReference type="Proteomes" id="UP001158986">
    <property type="component" value="Unassembled WGS sequence"/>
</dbReference>
<evidence type="ECO:0000256" key="4">
    <source>
        <dbReference type="ARBA" id="ARBA00023136"/>
    </source>
</evidence>
<feature type="transmembrane region" description="Helical" evidence="5">
    <location>
        <begin position="145"/>
        <end position="167"/>
    </location>
</feature>
<organism evidence="6 7">
    <name type="scientific">Peronospora belbahrii</name>
    <dbReference type="NCBI Taxonomy" id="622444"/>
    <lineage>
        <taxon>Eukaryota</taxon>
        <taxon>Sar</taxon>
        <taxon>Stramenopiles</taxon>
        <taxon>Oomycota</taxon>
        <taxon>Peronosporomycetes</taxon>
        <taxon>Peronosporales</taxon>
        <taxon>Peronosporaceae</taxon>
        <taxon>Peronospora</taxon>
    </lineage>
</organism>
<dbReference type="InterPro" id="IPR052786">
    <property type="entry name" value="Spore_wall_assembly"/>
</dbReference>
<evidence type="ECO:0000313" key="6">
    <source>
        <dbReference type="EMBL" id="CAH0521794.1"/>
    </source>
</evidence>
<comment type="caution">
    <text evidence="6">The sequence shown here is derived from an EMBL/GenBank/DDBJ whole genome shotgun (WGS) entry which is preliminary data.</text>
</comment>
<feature type="transmembrane region" description="Helical" evidence="5">
    <location>
        <begin position="22"/>
        <end position="45"/>
    </location>
</feature>
<dbReference type="PANTHER" id="PTHR34292">
    <property type="entry name" value="OUTER SPORE WALL PROTEIN LDS1"/>
    <property type="match status" value="1"/>
</dbReference>
<keyword evidence="2 5" id="KW-0812">Transmembrane</keyword>
<accession>A0ABN8D9D0</accession>
<sequence length="186" mass="21443">MPLYALKGVSYFISNSHLWKHAAFPLFLTLVFSIVLVFLLFTWTLHKIFAYVLRDNGYGALMDRDTHESAVLRICTSLFRLDAIFHVILLIVSLPLHLIPALGSIIYAWLHSTFMAWESHLYYFNLKGFNLKQQQHWIDQRKFQYTSFGFQMLLLQMIPLLGLLFIFSNTCGATGDQDGNAPYGTV</sequence>
<evidence type="ECO:0000256" key="1">
    <source>
        <dbReference type="ARBA" id="ARBA00004141"/>
    </source>
</evidence>
<dbReference type="PANTHER" id="PTHR34292:SF2">
    <property type="entry name" value="OUTER SPORE WALL PROTEIN LDS1"/>
    <property type="match status" value="1"/>
</dbReference>
<name>A0ABN8D9D0_9STRA</name>
<protein>
    <submittedName>
        <fullName evidence="6">Uncharacterized protein</fullName>
    </submittedName>
</protein>
<keyword evidence="3 5" id="KW-1133">Transmembrane helix</keyword>
<keyword evidence="7" id="KW-1185">Reference proteome</keyword>
<reference evidence="6 7" key="1">
    <citation type="submission" date="2021-11" db="EMBL/GenBank/DDBJ databases">
        <authorList>
            <person name="Islam A."/>
            <person name="Islam S."/>
            <person name="Flora M.S."/>
            <person name="Rahman M."/>
            <person name="Ziaur R.M."/>
            <person name="Epstein J.H."/>
            <person name="Hassan M."/>
            <person name="Klassen M."/>
            <person name="Woodard K."/>
            <person name="Webb A."/>
            <person name="Webby R.J."/>
            <person name="El Zowalaty M.E."/>
        </authorList>
    </citation>
    <scope>NUCLEOTIDE SEQUENCE [LARGE SCALE GENOMIC DNA]</scope>
    <source>
        <strain evidence="6">Pbs1</strain>
    </source>
</reference>
<comment type="subcellular location">
    <subcellularLocation>
        <location evidence="1">Membrane</location>
        <topology evidence="1">Multi-pass membrane protein</topology>
    </subcellularLocation>
</comment>
<dbReference type="EMBL" id="CAKLCB010000384">
    <property type="protein sequence ID" value="CAH0521794.1"/>
    <property type="molecule type" value="Genomic_DNA"/>
</dbReference>
<evidence type="ECO:0000256" key="2">
    <source>
        <dbReference type="ARBA" id="ARBA00022692"/>
    </source>
</evidence>